<dbReference type="Gene3D" id="2.60.200.40">
    <property type="match status" value="1"/>
</dbReference>
<organism evidence="2 3">
    <name type="scientific">Ceratobasidium theobromae</name>
    <dbReference type="NCBI Taxonomy" id="1582974"/>
    <lineage>
        <taxon>Eukaryota</taxon>
        <taxon>Fungi</taxon>
        <taxon>Dikarya</taxon>
        <taxon>Basidiomycota</taxon>
        <taxon>Agaricomycotina</taxon>
        <taxon>Agaricomycetes</taxon>
        <taxon>Cantharellales</taxon>
        <taxon>Ceratobasidiaceae</taxon>
        <taxon>Ceratobasidium</taxon>
    </lineage>
</organism>
<accession>A0A5N5QN46</accession>
<proteinExistence type="predicted"/>
<dbReference type="Proteomes" id="UP000383932">
    <property type="component" value="Unassembled WGS sequence"/>
</dbReference>
<dbReference type="InterPro" id="IPR050187">
    <property type="entry name" value="Lipid_Phosphate_FormReg"/>
</dbReference>
<dbReference type="PANTHER" id="PTHR12358:SF31">
    <property type="entry name" value="ACYLGLYCEROL KINASE, MITOCHONDRIAL"/>
    <property type="match status" value="1"/>
</dbReference>
<dbReference type="PROSITE" id="PS50146">
    <property type="entry name" value="DAGK"/>
    <property type="match status" value="1"/>
</dbReference>
<evidence type="ECO:0000259" key="1">
    <source>
        <dbReference type="PROSITE" id="PS50146"/>
    </source>
</evidence>
<dbReference type="Gene3D" id="3.40.50.10330">
    <property type="entry name" value="Probable inorganic polyphosphate/atp-NAD kinase, domain 1"/>
    <property type="match status" value="1"/>
</dbReference>
<dbReference type="PANTHER" id="PTHR12358">
    <property type="entry name" value="SPHINGOSINE KINASE"/>
    <property type="match status" value="1"/>
</dbReference>
<dbReference type="OrthoDB" id="3853857at2759"/>
<comment type="caution">
    <text evidence="2">The sequence shown here is derived from an EMBL/GenBank/DDBJ whole genome shotgun (WGS) entry which is preliminary data.</text>
</comment>
<sequence length="494" mass="54349">MTQAPNDTFNQVKPRDLHLQIGGKAGLVQFTPKDLLVHHVDDVNARTRKLSTSLINVLYAELLPENIVKIATLARRKKVHALVFVEGKIRDPDTTEAAQAWISELMTMAYGDVAPHRRFKILVNPGSGKGKGVHLFEKKVKPIFASAHCEVDAIVTKYPKHATELARSFALDYDVLLTVSGDGLVFEVMDGFRDRPDAAKAFSIPVCPIPAGSGNALSINLLGVEDGFDVALASLNAIKGKPMSYDLCSFTQEGKTSISFLSQAIGLMADLDLGTENLRWMGDARFIAGFLKGVVNNKPCPMTLAMKVTHRDKSQMVETLQQFKTNPPQVVDAALRDATSLEDWKSGISPRYAHEDTNGPDWFTFEKPVLYVYSGTMPYVGRDLMAFPVALPSDGLVDISVQEMVSRSLMVKMISGGEKGDQFWLPSHHYFKAEAYRLRPHAPSGHLSIDGERFPYKEFHVETLKGLGTTLSMTGAWFSGDFGKGKMPASKTTD</sequence>
<dbReference type="GO" id="GO:0005737">
    <property type="term" value="C:cytoplasm"/>
    <property type="evidence" value="ECO:0007669"/>
    <property type="project" value="TreeGrafter"/>
</dbReference>
<dbReference type="AlphaFoldDB" id="A0A5N5QN46"/>
<gene>
    <name evidence="2" type="ORF">CTheo_3534</name>
</gene>
<keyword evidence="2" id="KW-0808">Transferase</keyword>
<dbReference type="GO" id="GO:0016773">
    <property type="term" value="F:phosphotransferase activity, alcohol group as acceptor"/>
    <property type="evidence" value="ECO:0007669"/>
    <property type="project" value="UniProtKB-ARBA"/>
</dbReference>
<dbReference type="Pfam" id="PF00781">
    <property type="entry name" value="DAGK_cat"/>
    <property type="match status" value="1"/>
</dbReference>
<dbReference type="SUPFAM" id="SSF111331">
    <property type="entry name" value="NAD kinase/diacylglycerol kinase-like"/>
    <property type="match status" value="1"/>
</dbReference>
<keyword evidence="3" id="KW-1185">Reference proteome</keyword>
<dbReference type="InterPro" id="IPR016064">
    <property type="entry name" value="NAD/diacylglycerol_kinase_sf"/>
</dbReference>
<reference evidence="2 3" key="1">
    <citation type="journal article" date="2019" name="Fungal Biol. Biotechnol.">
        <title>Draft genome sequence of fastidious pathogen Ceratobasidium theobromae, which causes vascular-streak dieback in Theobroma cacao.</title>
        <authorList>
            <person name="Ali S.S."/>
            <person name="Asman A."/>
            <person name="Shao J."/>
            <person name="Firmansyah A.P."/>
            <person name="Susilo A.W."/>
            <person name="Rosmana A."/>
            <person name="McMahon P."/>
            <person name="Junaid M."/>
            <person name="Guest D."/>
            <person name="Kheng T.Y."/>
            <person name="Meinhardt L.W."/>
            <person name="Bailey B.A."/>
        </authorList>
    </citation>
    <scope>NUCLEOTIDE SEQUENCE [LARGE SCALE GENOMIC DNA]</scope>
    <source>
        <strain evidence="2 3">CT2</strain>
    </source>
</reference>
<dbReference type="InterPro" id="IPR017438">
    <property type="entry name" value="ATP-NAD_kinase_N"/>
</dbReference>
<dbReference type="GO" id="GO:0001727">
    <property type="term" value="F:lipid kinase activity"/>
    <property type="evidence" value="ECO:0007669"/>
    <property type="project" value="TreeGrafter"/>
</dbReference>
<evidence type="ECO:0000313" key="3">
    <source>
        <dbReference type="Proteomes" id="UP000383932"/>
    </source>
</evidence>
<keyword evidence="2" id="KW-0418">Kinase</keyword>
<dbReference type="SMART" id="SM00046">
    <property type="entry name" value="DAGKc"/>
    <property type="match status" value="1"/>
</dbReference>
<protein>
    <submittedName>
        <fullName evidence="2">Sphingosine kinase</fullName>
    </submittedName>
</protein>
<dbReference type="GO" id="GO:0016020">
    <property type="term" value="C:membrane"/>
    <property type="evidence" value="ECO:0007669"/>
    <property type="project" value="TreeGrafter"/>
</dbReference>
<dbReference type="GO" id="GO:0046512">
    <property type="term" value="P:sphingosine biosynthetic process"/>
    <property type="evidence" value="ECO:0007669"/>
    <property type="project" value="TreeGrafter"/>
</dbReference>
<dbReference type="EMBL" id="SSOP01000047">
    <property type="protein sequence ID" value="KAB5593069.1"/>
    <property type="molecule type" value="Genomic_DNA"/>
</dbReference>
<evidence type="ECO:0000313" key="2">
    <source>
        <dbReference type="EMBL" id="KAB5593069.1"/>
    </source>
</evidence>
<name>A0A5N5QN46_9AGAM</name>
<dbReference type="InterPro" id="IPR001206">
    <property type="entry name" value="Diacylglycerol_kinase_cat_dom"/>
</dbReference>
<feature type="domain" description="DAGKc" evidence="1">
    <location>
        <begin position="114"/>
        <end position="254"/>
    </location>
</feature>